<feature type="region of interest" description="Disordered" evidence="1">
    <location>
        <begin position="138"/>
        <end position="159"/>
    </location>
</feature>
<feature type="compositionally biased region" description="Low complexity" evidence="1">
    <location>
        <begin position="45"/>
        <end position="57"/>
    </location>
</feature>
<keyword evidence="3" id="KW-1185">Reference proteome</keyword>
<feature type="compositionally biased region" description="Polar residues" evidence="1">
    <location>
        <begin position="73"/>
        <end position="85"/>
    </location>
</feature>
<dbReference type="OrthoDB" id="5378435at2759"/>
<name>L8FYL0_PSED2</name>
<protein>
    <submittedName>
        <fullName evidence="2">Uncharacterized protein</fullName>
    </submittedName>
</protein>
<dbReference type="AlphaFoldDB" id="L8FYL0"/>
<organism evidence="2 3">
    <name type="scientific">Pseudogymnoascus destructans (strain ATCC MYA-4855 / 20631-21)</name>
    <name type="common">Bat white-nose syndrome fungus</name>
    <name type="synonym">Geomyces destructans</name>
    <dbReference type="NCBI Taxonomy" id="658429"/>
    <lineage>
        <taxon>Eukaryota</taxon>
        <taxon>Fungi</taxon>
        <taxon>Dikarya</taxon>
        <taxon>Ascomycota</taxon>
        <taxon>Pezizomycotina</taxon>
        <taxon>Leotiomycetes</taxon>
        <taxon>Thelebolales</taxon>
        <taxon>Thelebolaceae</taxon>
        <taxon>Pseudogymnoascus</taxon>
    </lineage>
</organism>
<evidence type="ECO:0000313" key="2">
    <source>
        <dbReference type="EMBL" id="ELR05614.1"/>
    </source>
</evidence>
<accession>L8FYL0</accession>
<dbReference type="InParanoid" id="L8FYL0"/>
<dbReference type="EMBL" id="GL573191">
    <property type="protein sequence ID" value="ELR05614.1"/>
    <property type="molecule type" value="Genomic_DNA"/>
</dbReference>
<feature type="compositionally biased region" description="Polar residues" evidence="1">
    <location>
        <begin position="18"/>
        <end position="33"/>
    </location>
</feature>
<evidence type="ECO:0000313" key="3">
    <source>
        <dbReference type="Proteomes" id="UP000011064"/>
    </source>
</evidence>
<reference evidence="3" key="1">
    <citation type="submission" date="2010-09" db="EMBL/GenBank/DDBJ databases">
        <title>The genome sequence of Geomyces destructans 20631-21.</title>
        <authorList>
            <consortium name="The Broad Institute Genome Sequencing Platform"/>
            <person name="Cuomo C.A."/>
            <person name="Blehert D.S."/>
            <person name="Lorch J.M."/>
            <person name="Young S.K."/>
            <person name="Zeng Q."/>
            <person name="Gargeya S."/>
            <person name="Fitzgerald M."/>
            <person name="Haas B."/>
            <person name="Abouelleil A."/>
            <person name="Alvarado L."/>
            <person name="Arachchi H.M."/>
            <person name="Berlin A."/>
            <person name="Brown A."/>
            <person name="Chapman S.B."/>
            <person name="Chen Z."/>
            <person name="Dunbar C."/>
            <person name="Freedman E."/>
            <person name="Gearin G."/>
            <person name="Gellesch M."/>
            <person name="Goldberg J."/>
            <person name="Griggs A."/>
            <person name="Gujja S."/>
            <person name="Heiman D."/>
            <person name="Howarth C."/>
            <person name="Larson L."/>
            <person name="Lui A."/>
            <person name="MacDonald P.J.P."/>
            <person name="Montmayeur A."/>
            <person name="Murphy C."/>
            <person name="Neiman D."/>
            <person name="Pearson M."/>
            <person name="Priest M."/>
            <person name="Roberts A."/>
            <person name="Saif S."/>
            <person name="Shea T."/>
            <person name="Shenoy N."/>
            <person name="Sisk P."/>
            <person name="Stolte C."/>
            <person name="Sykes S."/>
            <person name="Wortman J."/>
            <person name="Nusbaum C."/>
            <person name="Birren B."/>
        </authorList>
    </citation>
    <scope>NUCLEOTIDE SEQUENCE [LARGE SCALE GENOMIC DNA]</scope>
    <source>
        <strain evidence="3">ATCC MYA-4855 / 20631-21</strain>
    </source>
</reference>
<dbReference type="Proteomes" id="UP000011064">
    <property type="component" value="Unassembled WGS sequence"/>
</dbReference>
<dbReference type="HOGENOM" id="CLU_049467_0_0_1"/>
<gene>
    <name evidence="2" type="ORF">GMDG_01804</name>
</gene>
<evidence type="ECO:0000256" key="1">
    <source>
        <dbReference type="SAM" id="MobiDB-lite"/>
    </source>
</evidence>
<proteinExistence type="predicted"/>
<dbReference type="STRING" id="658429.L8FYL0"/>
<dbReference type="VEuPathDB" id="FungiDB:GMDG_01804"/>
<sequence>MPTHLNLTLLEDISRQMASSNLSRGRSKGSNASRIGGSMRISKANSTNNSPRNSTTLNRRRTVVGDSYRRQPSAVNQGMSASGEPSQAYLTPLQAVSQIRPLSWHPSAYSTYDVPFQPVYNTGMTDYSMSYSNSQDLPHTPALQSNYGSPSATFSPESQPWTNYDQEYPLYDTSSLIQPSFNNPMADYTAYAQLQLHLAAHQQVQQTSYNDCMNPSIYSHFDWNNFAATGFEDGTAPPTPENFLPIQHPEPPCAIGTTIPYHSLDDQEDEGEILVGMGLYDTPDKASLSDMQQWEQYHTAMISKYFGSTQRAAAESTGKGLKLEETWNPPASEDEDEDQDAEGSTNEDEEQQQGKQHRQAPVVNGSNPAVQYQGEGWL</sequence>
<feature type="region of interest" description="Disordered" evidence="1">
    <location>
        <begin position="18"/>
        <end position="85"/>
    </location>
</feature>
<feature type="compositionally biased region" description="Acidic residues" evidence="1">
    <location>
        <begin position="332"/>
        <end position="351"/>
    </location>
</feature>
<feature type="region of interest" description="Disordered" evidence="1">
    <location>
        <begin position="316"/>
        <end position="378"/>
    </location>
</feature>